<proteinExistence type="predicted"/>
<keyword evidence="2" id="KW-1185">Reference proteome</keyword>
<accession>A0A1X2J039</accession>
<dbReference type="AlphaFoldDB" id="A0A1X2J039"/>
<evidence type="ECO:0000313" key="1">
    <source>
        <dbReference type="EMBL" id="ORZ25196.1"/>
    </source>
</evidence>
<gene>
    <name evidence="1" type="ORF">BCR42DRAFT_385847</name>
</gene>
<sequence>MKPNTHQCAVDFEAMTGLDKSGNAMNDGLHYIKGGGVDRRVNSLIDLINATMLFMVMEGDDVMWVDTTGWIPRHARLLESEINIMTKLVGIFPYVNNNLKGDKTLILIIQGKYSRSSGTSIFLVVQVGKEKGAFEIFKWAELATYSRRGCDHFGKYTKWYRYHCFYPGGHDEGAIKNLGKGSDGNLMLEH</sequence>
<dbReference type="EMBL" id="MCGE01000001">
    <property type="protein sequence ID" value="ORZ25196.1"/>
    <property type="molecule type" value="Genomic_DNA"/>
</dbReference>
<protein>
    <submittedName>
        <fullName evidence="1">Uncharacterized protein</fullName>
    </submittedName>
</protein>
<dbReference type="Proteomes" id="UP000193560">
    <property type="component" value="Unassembled WGS sequence"/>
</dbReference>
<evidence type="ECO:0000313" key="2">
    <source>
        <dbReference type="Proteomes" id="UP000193560"/>
    </source>
</evidence>
<comment type="caution">
    <text evidence="1">The sequence shown here is derived from an EMBL/GenBank/DDBJ whole genome shotgun (WGS) entry which is preliminary data.</text>
</comment>
<reference evidence="1 2" key="1">
    <citation type="submission" date="2016-07" db="EMBL/GenBank/DDBJ databases">
        <title>Pervasive Adenine N6-methylation of Active Genes in Fungi.</title>
        <authorList>
            <consortium name="DOE Joint Genome Institute"/>
            <person name="Mondo S.J."/>
            <person name="Dannebaum R.O."/>
            <person name="Kuo R.C."/>
            <person name="Labutti K."/>
            <person name="Haridas S."/>
            <person name="Kuo A."/>
            <person name="Salamov A."/>
            <person name="Ahrendt S.R."/>
            <person name="Lipzen A."/>
            <person name="Sullivan W."/>
            <person name="Andreopoulos W.B."/>
            <person name="Clum A."/>
            <person name="Lindquist E."/>
            <person name="Daum C."/>
            <person name="Ramamoorthy G.K."/>
            <person name="Gryganskyi A."/>
            <person name="Culley D."/>
            <person name="Magnuson J.K."/>
            <person name="James T.Y."/>
            <person name="O'Malley M.A."/>
            <person name="Stajich J.E."/>
            <person name="Spatafora J.W."/>
            <person name="Visel A."/>
            <person name="Grigoriev I.V."/>
        </authorList>
    </citation>
    <scope>NUCLEOTIDE SEQUENCE [LARGE SCALE GENOMIC DNA]</scope>
    <source>
        <strain evidence="1 2">NRRL 1336</strain>
    </source>
</reference>
<organism evidence="1 2">
    <name type="scientific">Absidia repens</name>
    <dbReference type="NCBI Taxonomy" id="90262"/>
    <lineage>
        <taxon>Eukaryota</taxon>
        <taxon>Fungi</taxon>
        <taxon>Fungi incertae sedis</taxon>
        <taxon>Mucoromycota</taxon>
        <taxon>Mucoromycotina</taxon>
        <taxon>Mucoromycetes</taxon>
        <taxon>Mucorales</taxon>
        <taxon>Cunninghamellaceae</taxon>
        <taxon>Absidia</taxon>
    </lineage>
</organism>
<name>A0A1X2J039_9FUNG</name>